<evidence type="ECO:0000256" key="1">
    <source>
        <dbReference type="SAM" id="MobiDB-lite"/>
    </source>
</evidence>
<evidence type="ECO:0000256" key="2">
    <source>
        <dbReference type="SAM" id="SignalP"/>
    </source>
</evidence>
<keyword evidence="2" id="KW-0732">Signal</keyword>
<protein>
    <submittedName>
        <fullName evidence="3">Uncharacterized protein</fullName>
    </submittedName>
</protein>
<dbReference type="EMBL" id="CAUYUJ010010002">
    <property type="protein sequence ID" value="CAK0828309.1"/>
    <property type="molecule type" value="Genomic_DNA"/>
</dbReference>
<evidence type="ECO:0000313" key="4">
    <source>
        <dbReference type="Proteomes" id="UP001189429"/>
    </source>
</evidence>
<reference evidence="3" key="1">
    <citation type="submission" date="2023-10" db="EMBL/GenBank/DDBJ databases">
        <authorList>
            <person name="Chen Y."/>
            <person name="Shah S."/>
            <person name="Dougan E. K."/>
            <person name="Thang M."/>
            <person name="Chan C."/>
        </authorList>
    </citation>
    <scope>NUCLEOTIDE SEQUENCE [LARGE SCALE GENOMIC DNA]</scope>
</reference>
<organism evidence="3 4">
    <name type="scientific">Prorocentrum cordatum</name>
    <dbReference type="NCBI Taxonomy" id="2364126"/>
    <lineage>
        <taxon>Eukaryota</taxon>
        <taxon>Sar</taxon>
        <taxon>Alveolata</taxon>
        <taxon>Dinophyceae</taxon>
        <taxon>Prorocentrales</taxon>
        <taxon>Prorocentraceae</taxon>
        <taxon>Prorocentrum</taxon>
    </lineage>
</organism>
<comment type="caution">
    <text evidence="3">The sequence shown here is derived from an EMBL/GenBank/DDBJ whole genome shotgun (WGS) entry which is preliminary data.</text>
</comment>
<feature type="chain" id="PRO_5047086019" evidence="2">
    <location>
        <begin position="22"/>
        <end position="612"/>
    </location>
</feature>
<sequence>MAGNFMLLSSHSVLLMQQILGIKSTSDWIPLSVGYAGDGSPSLEDIMKAKKDKAAGDELSMYYGGGQGDQDAAAAVDTASEDSGQPTTTEGDLEEMEAVDTASEDAGQPTTSEGQPEGYGYDGPALNTSRRLDGQISKIVDDAFAKVTKDAPPIDAPVVIDAPQASAAGVQAPAAAAGGQAPAAAGQLPAMGGMMPAMGAGGAAVGAAGSATMPGMAGGMMPGMGGMPGMPGMGVGGDPFGGTSGVAALAMQGSAVLMELGVSIQQVVKLSHDILKICVKDDVKSAFKLASDHMHNLSYMGGHIMANGADILNQLADGVIAFQGHQYTEFGNHVGEAMRKIALSNNTNRTLPEGQAGQLVLSNLSAGLIDGFFGEGFLLDVSMPRGSAMHVDLHECMANNLVFFQSLWSDAMFWFAKKSQEHKDVLREANVSEGDETADEVLEGQHHKEKAEFGTAMALTMMQMPSALRRCNISKEQEEAFVDAMKTFGDGLNMRLTMPGEAGIKSQAADNLAQAVKDWTDMKWYSFGNDLGKVFQEMVTVMFPSKYSVDAAGGLRRMLQVFTFGSAGELLAALGSQELLWRLSGQLRAGHLGRVAGTVAFWKTALLRALGA</sequence>
<gene>
    <name evidence="3" type="ORF">PCOR1329_LOCUS27563</name>
</gene>
<feature type="signal peptide" evidence="2">
    <location>
        <begin position="1"/>
        <end position="21"/>
    </location>
</feature>
<keyword evidence="4" id="KW-1185">Reference proteome</keyword>
<dbReference type="Proteomes" id="UP001189429">
    <property type="component" value="Unassembled WGS sequence"/>
</dbReference>
<accession>A0ABN9S8T9</accession>
<name>A0ABN9S8T9_9DINO</name>
<feature type="compositionally biased region" description="Polar residues" evidence="1">
    <location>
        <begin position="81"/>
        <end position="90"/>
    </location>
</feature>
<proteinExistence type="predicted"/>
<evidence type="ECO:0000313" key="3">
    <source>
        <dbReference type="EMBL" id="CAK0828309.1"/>
    </source>
</evidence>
<feature type="region of interest" description="Disordered" evidence="1">
    <location>
        <begin position="63"/>
        <end position="128"/>
    </location>
</feature>